<feature type="transmembrane region" description="Helical" evidence="7">
    <location>
        <begin position="53"/>
        <end position="75"/>
    </location>
</feature>
<dbReference type="RefSeq" id="WP_203752081.1">
    <property type="nucleotide sequence ID" value="NZ_BONF01000034.1"/>
</dbReference>
<evidence type="ECO:0000256" key="4">
    <source>
        <dbReference type="ARBA" id="ARBA00022989"/>
    </source>
</evidence>
<feature type="transmembrane region" description="Helical" evidence="7">
    <location>
        <begin position="157"/>
        <end position="182"/>
    </location>
</feature>
<accession>A0A8J3JP53</accession>
<feature type="region of interest" description="Disordered" evidence="6">
    <location>
        <begin position="1"/>
        <end position="23"/>
    </location>
</feature>
<keyword evidence="4 7" id="KW-1133">Transmembrane helix</keyword>
<evidence type="ECO:0000256" key="2">
    <source>
        <dbReference type="ARBA" id="ARBA00022475"/>
    </source>
</evidence>
<comment type="caution">
    <text evidence="8">The sequence shown here is derived from an EMBL/GenBank/DDBJ whole genome shotgun (WGS) entry which is preliminary data.</text>
</comment>
<dbReference type="InterPro" id="IPR017039">
    <property type="entry name" value="Virul_fac_BrkB"/>
</dbReference>
<evidence type="ECO:0000256" key="3">
    <source>
        <dbReference type="ARBA" id="ARBA00022692"/>
    </source>
</evidence>
<gene>
    <name evidence="8" type="ORF">Cba03nite_55220</name>
</gene>
<feature type="transmembrane region" description="Helical" evidence="7">
    <location>
        <begin position="113"/>
        <end position="136"/>
    </location>
</feature>
<dbReference type="AlphaFoldDB" id="A0A8J3JP53"/>
<dbReference type="Proteomes" id="UP000601223">
    <property type="component" value="Unassembled WGS sequence"/>
</dbReference>
<name>A0A8J3JP53_9ACTN</name>
<organism evidence="8 9">
    <name type="scientific">Catellatospora bangladeshensis</name>
    <dbReference type="NCBI Taxonomy" id="310355"/>
    <lineage>
        <taxon>Bacteria</taxon>
        <taxon>Bacillati</taxon>
        <taxon>Actinomycetota</taxon>
        <taxon>Actinomycetes</taxon>
        <taxon>Micromonosporales</taxon>
        <taxon>Micromonosporaceae</taxon>
        <taxon>Catellatospora</taxon>
    </lineage>
</organism>
<evidence type="ECO:0000256" key="5">
    <source>
        <dbReference type="ARBA" id="ARBA00023136"/>
    </source>
</evidence>
<feature type="transmembrane region" description="Helical" evidence="7">
    <location>
        <begin position="269"/>
        <end position="290"/>
    </location>
</feature>
<dbReference type="EMBL" id="BONF01000034">
    <property type="protein sequence ID" value="GIF84173.1"/>
    <property type="molecule type" value="Genomic_DNA"/>
</dbReference>
<evidence type="ECO:0008006" key="10">
    <source>
        <dbReference type="Google" id="ProtNLM"/>
    </source>
</evidence>
<evidence type="ECO:0000313" key="8">
    <source>
        <dbReference type="EMBL" id="GIF84173.1"/>
    </source>
</evidence>
<feature type="transmembrane region" description="Helical" evidence="7">
    <location>
        <begin position="233"/>
        <end position="257"/>
    </location>
</feature>
<feature type="transmembrane region" description="Helical" evidence="7">
    <location>
        <begin position="202"/>
        <end position="221"/>
    </location>
</feature>
<dbReference type="PANTHER" id="PTHR30213:SF0">
    <property type="entry name" value="UPF0761 MEMBRANE PROTEIN YIHY"/>
    <property type="match status" value="1"/>
</dbReference>
<comment type="subcellular location">
    <subcellularLocation>
        <location evidence="1">Cell membrane</location>
        <topology evidence="1">Multi-pass membrane protein</topology>
    </subcellularLocation>
</comment>
<dbReference type="PANTHER" id="PTHR30213">
    <property type="entry name" value="INNER MEMBRANE PROTEIN YHJD"/>
    <property type="match status" value="1"/>
</dbReference>
<evidence type="ECO:0000256" key="7">
    <source>
        <dbReference type="SAM" id="Phobius"/>
    </source>
</evidence>
<keyword evidence="3 7" id="KW-0812">Transmembrane</keyword>
<dbReference type="PIRSF" id="PIRSF035875">
    <property type="entry name" value="RNase_BN"/>
    <property type="match status" value="1"/>
</dbReference>
<keyword evidence="2" id="KW-1003">Cell membrane</keyword>
<dbReference type="Pfam" id="PF03631">
    <property type="entry name" value="Virul_fac_BrkB"/>
    <property type="match status" value="1"/>
</dbReference>
<dbReference type="NCBIfam" id="TIGR00765">
    <property type="entry name" value="yihY_not_rbn"/>
    <property type="match status" value="1"/>
</dbReference>
<proteinExistence type="predicted"/>
<evidence type="ECO:0000256" key="6">
    <source>
        <dbReference type="SAM" id="MobiDB-lite"/>
    </source>
</evidence>
<keyword evidence="5 7" id="KW-0472">Membrane</keyword>
<dbReference type="GO" id="GO:0005886">
    <property type="term" value="C:plasma membrane"/>
    <property type="evidence" value="ECO:0007669"/>
    <property type="project" value="UniProtKB-SubCell"/>
</dbReference>
<keyword evidence="9" id="KW-1185">Reference proteome</keyword>
<protein>
    <recommendedName>
        <fullName evidence="10">YihY/virulence factor BrkB family protein</fullName>
    </recommendedName>
</protein>
<evidence type="ECO:0000313" key="9">
    <source>
        <dbReference type="Proteomes" id="UP000601223"/>
    </source>
</evidence>
<reference evidence="8 9" key="1">
    <citation type="submission" date="2021-01" db="EMBL/GenBank/DDBJ databases">
        <title>Whole genome shotgun sequence of Catellatospora bangladeshensis NBRC 107357.</title>
        <authorList>
            <person name="Komaki H."/>
            <person name="Tamura T."/>
        </authorList>
    </citation>
    <scope>NUCLEOTIDE SEQUENCE [LARGE SCALE GENOMIC DNA]</scope>
    <source>
        <strain evidence="8 9">NBRC 107357</strain>
    </source>
</reference>
<evidence type="ECO:0000256" key="1">
    <source>
        <dbReference type="ARBA" id="ARBA00004651"/>
    </source>
</evidence>
<sequence>MSDHPETSPSTPPPPDAGPRSPAQFSLRSWWAVLRRTAKEADTDSLQVWAAALTYYGVLSLFPGILVLVAVVGLIDDRLVDDVLGEVFPIMPGAVQEIFTAALENVQANDAKAGIAALIGLAVAMWSASGYIDAFMQASNAVYDVPEGRPLWKRLPLRLAVTLVTGVLLVASVLIVVLSGRLAEAVGDVLGLPGPAVTAWQILKWPVLVILIGAMFGLLYRASPNARQGGFRWITPGCAVAVVLWVAASAGFGFYAAHFGSYAETYGSLGGVIVFLIWLWLSNLALLLGAELDAELERQRAIAAGHPAGQEPYLQMRDSKAVEPGDKQHL</sequence>